<accession>A0ACB0ZY07</accession>
<proteinExistence type="predicted"/>
<evidence type="ECO:0000313" key="1">
    <source>
        <dbReference type="EMBL" id="CAK5083859.1"/>
    </source>
</evidence>
<gene>
    <name evidence="1" type="ORF">MENTE1834_LOCUS31234</name>
</gene>
<comment type="caution">
    <text evidence="1">The sequence shown here is derived from an EMBL/GenBank/DDBJ whole genome shotgun (WGS) entry which is preliminary data.</text>
</comment>
<protein>
    <submittedName>
        <fullName evidence="1">Uncharacterized protein</fullName>
    </submittedName>
</protein>
<dbReference type="Proteomes" id="UP001497535">
    <property type="component" value="Unassembled WGS sequence"/>
</dbReference>
<reference evidence="1" key="1">
    <citation type="submission" date="2023-11" db="EMBL/GenBank/DDBJ databases">
        <authorList>
            <person name="Poullet M."/>
        </authorList>
    </citation>
    <scope>NUCLEOTIDE SEQUENCE</scope>
    <source>
        <strain evidence="1">E1834</strain>
    </source>
</reference>
<evidence type="ECO:0000313" key="2">
    <source>
        <dbReference type="Proteomes" id="UP001497535"/>
    </source>
</evidence>
<organism evidence="1 2">
    <name type="scientific">Meloidogyne enterolobii</name>
    <name type="common">Root-knot nematode worm</name>
    <name type="synonym">Meloidogyne mayaguensis</name>
    <dbReference type="NCBI Taxonomy" id="390850"/>
    <lineage>
        <taxon>Eukaryota</taxon>
        <taxon>Metazoa</taxon>
        <taxon>Ecdysozoa</taxon>
        <taxon>Nematoda</taxon>
        <taxon>Chromadorea</taxon>
        <taxon>Rhabditida</taxon>
        <taxon>Tylenchina</taxon>
        <taxon>Tylenchomorpha</taxon>
        <taxon>Tylenchoidea</taxon>
        <taxon>Meloidogynidae</taxon>
        <taxon>Meloidogyninae</taxon>
        <taxon>Meloidogyne</taxon>
    </lineage>
</organism>
<name>A0ACB0ZY07_MELEN</name>
<sequence length="358" mass="41179">MIKCFWHFLKVLKFLIKFFLLSNFEFRYPLFPSSCVMVRFAFSISLYLVIRSFFLFYKPFKAGFAGYASPYAEFPSIVGHHQEGRFSSRLNNNFVGDHAHVLRRILSIKYPIERGIVTNWEDMERICFVANQAVLSLFASNRTTGLVIDSGDGVTHAVPVDEGYAVPRAILRFDLAGRDLTDYLMRILNERRYSIIRPTDRNIVEEIKEKLCYVAVDFEKEMAKETSSLEKKYELPDKDVITIGNELFRCPEALFQPSLLGMNMAGIHQTSFNSIMKCDNDIRKELFTNIVLSGGTTMYPGFSDRMQKEITDLTPRTMNINIIAPPDRKYTAWIGGSVLASLSTFQNMYVQCRSFSDF</sequence>
<dbReference type="EMBL" id="CAVMJV010000052">
    <property type="protein sequence ID" value="CAK5083859.1"/>
    <property type="molecule type" value="Genomic_DNA"/>
</dbReference>
<keyword evidence="2" id="KW-1185">Reference proteome</keyword>